<dbReference type="AlphaFoldDB" id="A0A2P7QQ31"/>
<dbReference type="InterPro" id="IPR051806">
    <property type="entry name" value="HAD-like_SPP"/>
</dbReference>
<comment type="similarity">
    <text evidence="1">Belongs to the HAD-like hydrolase superfamily. CbbY/CbbZ/Gph/YieH family.</text>
</comment>
<dbReference type="Gene3D" id="1.10.150.240">
    <property type="entry name" value="Putative phosphatase, domain 2"/>
    <property type="match status" value="1"/>
</dbReference>
<evidence type="ECO:0000313" key="2">
    <source>
        <dbReference type="EMBL" id="PSJ40050.1"/>
    </source>
</evidence>
<dbReference type="Proteomes" id="UP000242181">
    <property type="component" value="Unassembled WGS sequence"/>
</dbReference>
<dbReference type="InterPro" id="IPR023214">
    <property type="entry name" value="HAD_sf"/>
</dbReference>
<dbReference type="NCBIfam" id="TIGR02009">
    <property type="entry name" value="PGMB-YQAB-SF"/>
    <property type="match status" value="1"/>
</dbReference>
<dbReference type="InterPro" id="IPR036412">
    <property type="entry name" value="HAD-like_sf"/>
</dbReference>
<gene>
    <name evidence="2" type="ORF">C7I36_12315</name>
</gene>
<dbReference type="OrthoDB" id="9782449at2"/>
<reference evidence="2 3" key="1">
    <citation type="submission" date="2018-03" db="EMBL/GenBank/DDBJ databases">
        <title>The draft genome of Zobellella taiwanensis JCM 13381.</title>
        <authorList>
            <person name="Liu L."/>
            <person name="Li L."/>
            <person name="Wang T."/>
            <person name="Zhang X."/>
            <person name="Liang L."/>
        </authorList>
    </citation>
    <scope>NUCLEOTIDE SEQUENCE [LARGE SCALE GENOMIC DNA]</scope>
    <source>
        <strain evidence="2 3">JCM 13381</strain>
    </source>
</reference>
<name>A0A2P7QQ31_9GAMM</name>
<keyword evidence="2" id="KW-0378">Hydrolase</keyword>
<dbReference type="RefSeq" id="WP_106454001.1">
    <property type="nucleotide sequence ID" value="NZ_PXYH01000017.1"/>
</dbReference>
<dbReference type="SFLD" id="SFLDS00003">
    <property type="entry name" value="Haloacid_Dehalogenase"/>
    <property type="match status" value="1"/>
</dbReference>
<dbReference type="InterPro" id="IPR006439">
    <property type="entry name" value="HAD-SF_hydro_IA"/>
</dbReference>
<accession>A0A2P7QQ31</accession>
<dbReference type="SFLD" id="SFLDG01135">
    <property type="entry name" value="C1.5.6:_HAD__Beta-PGM__Phospha"/>
    <property type="match status" value="1"/>
</dbReference>
<dbReference type="InterPro" id="IPR010976">
    <property type="entry name" value="B-phosphoglucomutase_hydrolase"/>
</dbReference>
<dbReference type="PANTHER" id="PTHR43481:SF4">
    <property type="entry name" value="GLYCEROL-1-PHOSPHATE PHOSPHOHYDROLASE 1-RELATED"/>
    <property type="match status" value="1"/>
</dbReference>
<dbReference type="InterPro" id="IPR023198">
    <property type="entry name" value="PGP-like_dom2"/>
</dbReference>
<dbReference type="InterPro" id="IPR041492">
    <property type="entry name" value="HAD_2"/>
</dbReference>
<dbReference type="NCBIfam" id="TIGR01509">
    <property type="entry name" value="HAD-SF-IA-v3"/>
    <property type="match status" value="1"/>
</dbReference>
<dbReference type="PANTHER" id="PTHR43481">
    <property type="entry name" value="FRUCTOSE-1-PHOSPHATE PHOSPHATASE"/>
    <property type="match status" value="1"/>
</dbReference>
<dbReference type="Pfam" id="PF13419">
    <property type="entry name" value="HAD_2"/>
    <property type="match status" value="1"/>
</dbReference>
<keyword evidence="3" id="KW-1185">Reference proteome</keyword>
<dbReference type="CDD" id="cd07505">
    <property type="entry name" value="HAD_BPGM-like"/>
    <property type="match status" value="1"/>
</dbReference>
<dbReference type="GO" id="GO:0050308">
    <property type="term" value="F:sugar-phosphatase activity"/>
    <property type="evidence" value="ECO:0007669"/>
    <property type="project" value="TreeGrafter"/>
</dbReference>
<comment type="caution">
    <text evidence="2">The sequence shown here is derived from an EMBL/GenBank/DDBJ whole genome shotgun (WGS) entry which is preliminary data.</text>
</comment>
<proteinExistence type="inferred from homology"/>
<evidence type="ECO:0000313" key="3">
    <source>
        <dbReference type="Proteomes" id="UP000242181"/>
    </source>
</evidence>
<protein>
    <submittedName>
        <fullName evidence="2">Beta-phosphoglucomutase family hydrolase</fullName>
    </submittedName>
</protein>
<dbReference type="SUPFAM" id="SSF56784">
    <property type="entry name" value="HAD-like"/>
    <property type="match status" value="1"/>
</dbReference>
<dbReference type="EMBL" id="PXYH01000017">
    <property type="protein sequence ID" value="PSJ40050.1"/>
    <property type="molecule type" value="Genomic_DNA"/>
</dbReference>
<evidence type="ECO:0000256" key="1">
    <source>
        <dbReference type="ARBA" id="ARBA00006171"/>
    </source>
</evidence>
<sequence>MIPEHCHALLFDLDGTLVDTMPLHLASWERAAREFGFGYDADWLYALGGVPSRKIVDIINREQELALDPERVVRVKNDHYQTLLPTARPFPAMLALLEQYRHLPRAIGTGSSRANAERVLASTGLHEWFSVVVTADDVERHKPNPDTYLQAALKLGQEAEHCLVFEDTPIGRQAATAAGMACIMVVGGRPQTGRP</sequence>
<dbReference type="SFLD" id="SFLDG01129">
    <property type="entry name" value="C1.5:_HAD__Beta-PGM__Phosphata"/>
    <property type="match status" value="1"/>
</dbReference>
<dbReference type="Gene3D" id="3.40.50.1000">
    <property type="entry name" value="HAD superfamily/HAD-like"/>
    <property type="match status" value="1"/>
</dbReference>
<organism evidence="2 3">
    <name type="scientific">Zobellella taiwanensis</name>
    <dbReference type="NCBI Taxonomy" id="347535"/>
    <lineage>
        <taxon>Bacteria</taxon>
        <taxon>Pseudomonadati</taxon>
        <taxon>Pseudomonadota</taxon>
        <taxon>Gammaproteobacteria</taxon>
        <taxon>Aeromonadales</taxon>
        <taxon>Aeromonadaceae</taxon>
        <taxon>Zobellella</taxon>
    </lineage>
</organism>